<evidence type="ECO:0000313" key="2">
    <source>
        <dbReference type="RefSeq" id="XP_056854870.1"/>
    </source>
</evidence>
<dbReference type="Proteomes" id="UP000504610">
    <property type="component" value="Unplaced"/>
</dbReference>
<dbReference type="GeneID" id="130504278"/>
<gene>
    <name evidence="2" type="primary">LOC130504278</name>
</gene>
<reference evidence="2" key="1">
    <citation type="submission" date="2025-08" db="UniProtKB">
        <authorList>
            <consortium name="RefSeq"/>
        </authorList>
    </citation>
    <scope>IDENTIFICATION</scope>
    <source>
        <tissue evidence="2">Leaf</tissue>
    </source>
</reference>
<keyword evidence="1" id="KW-1185">Reference proteome</keyword>
<sequence>MLLFKEYGVTPNERDVDSETSVHLLLPHKNTLYAGDVSFRLTQYLGYLHLLQVNNLPLTCFCSSQENESHDTERDRITFASSNPEVVIGKRLKALESQVKALREGRRTAARKDDPIWCRFTFFPLRGPKEER</sequence>
<accession>A0A9W3CTH4</accession>
<dbReference type="RefSeq" id="XP_056854870.1">
    <property type="nucleotide sequence ID" value="XM_056998890.1"/>
</dbReference>
<evidence type="ECO:0000313" key="1">
    <source>
        <dbReference type="Proteomes" id="UP000504610"/>
    </source>
</evidence>
<dbReference type="AlphaFoldDB" id="A0A9W3CTH4"/>
<name>A0A9W3CTH4_RAPSA</name>
<protein>
    <submittedName>
        <fullName evidence="2">Uncharacterized protein LOC130504278</fullName>
    </submittedName>
</protein>
<dbReference type="KEGG" id="rsz:130504278"/>
<proteinExistence type="predicted"/>
<organism evidence="1 2">
    <name type="scientific">Raphanus sativus</name>
    <name type="common">Radish</name>
    <name type="synonym">Raphanus raphanistrum var. sativus</name>
    <dbReference type="NCBI Taxonomy" id="3726"/>
    <lineage>
        <taxon>Eukaryota</taxon>
        <taxon>Viridiplantae</taxon>
        <taxon>Streptophyta</taxon>
        <taxon>Embryophyta</taxon>
        <taxon>Tracheophyta</taxon>
        <taxon>Spermatophyta</taxon>
        <taxon>Magnoliopsida</taxon>
        <taxon>eudicotyledons</taxon>
        <taxon>Gunneridae</taxon>
        <taxon>Pentapetalae</taxon>
        <taxon>rosids</taxon>
        <taxon>malvids</taxon>
        <taxon>Brassicales</taxon>
        <taxon>Brassicaceae</taxon>
        <taxon>Brassiceae</taxon>
        <taxon>Raphanus</taxon>
    </lineage>
</organism>